<sequence length="305" mass="32169">MISNVALSSACRAALFGGLALALAGFARVVAVCAAAPSESADDHVDADLGLSAFNDRHYDEARQIWRDLAERGDPRAAFGLGLLNDLGVGGAQNAAATLQWYLRAAKAQFAPAQFKVAVMYDSGIGVARDPAVAAVWYARAAAHEHTRAQYNLAQLYETGEGTPRNIALAKVWYEAAAANGLDAATTKATAARIFLSSHKPPAAVTLTPAILSSLTAEAIASVGDKTTLELCWSAQAQQTPVEYYVQIISLASAPAEIAFSAYTERSALLARLPAAPADYAWRVYTVAPALGDYAPSAWSYFSVR</sequence>
<keyword evidence="1" id="KW-0732">Signal</keyword>
<gene>
    <name evidence="2" type="ORF">CR492_05955</name>
</gene>
<dbReference type="InterPro" id="IPR052945">
    <property type="entry name" value="Mitotic_Regulator"/>
</dbReference>
<accession>A0A2J7TJB8</accession>
<reference evidence="2 3" key="1">
    <citation type="submission" date="2017-10" db="EMBL/GenBank/DDBJ databases">
        <title>Genome announcement of Methylocella silvestris TVC from permafrost.</title>
        <authorList>
            <person name="Wang J."/>
            <person name="Geng K."/>
            <person name="Ul-Haque F."/>
            <person name="Crombie A.T."/>
            <person name="Street L.E."/>
            <person name="Wookey P.A."/>
            <person name="Murrell J.C."/>
            <person name="Pratscher J."/>
        </authorList>
    </citation>
    <scope>NUCLEOTIDE SEQUENCE [LARGE SCALE GENOMIC DNA]</scope>
    <source>
        <strain evidence="2 3">TVC</strain>
    </source>
</reference>
<evidence type="ECO:0000313" key="2">
    <source>
        <dbReference type="EMBL" id="PNG26859.1"/>
    </source>
</evidence>
<dbReference type="EMBL" id="PDZR01000004">
    <property type="protein sequence ID" value="PNG26859.1"/>
    <property type="molecule type" value="Genomic_DNA"/>
</dbReference>
<organism evidence="2 3">
    <name type="scientific">Methylocella silvestris</name>
    <dbReference type="NCBI Taxonomy" id="199596"/>
    <lineage>
        <taxon>Bacteria</taxon>
        <taxon>Pseudomonadati</taxon>
        <taxon>Pseudomonadota</taxon>
        <taxon>Alphaproteobacteria</taxon>
        <taxon>Hyphomicrobiales</taxon>
        <taxon>Beijerinckiaceae</taxon>
        <taxon>Methylocella</taxon>
    </lineage>
</organism>
<feature type="chain" id="PRO_5014402984" description="Sel1 domain protein repeat-containing protein" evidence="1">
    <location>
        <begin position="23"/>
        <end position="305"/>
    </location>
</feature>
<protein>
    <recommendedName>
        <fullName evidence="4">Sel1 domain protein repeat-containing protein</fullName>
    </recommendedName>
</protein>
<evidence type="ECO:0008006" key="4">
    <source>
        <dbReference type="Google" id="ProtNLM"/>
    </source>
</evidence>
<dbReference type="InterPro" id="IPR006597">
    <property type="entry name" value="Sel1-like"/>
</dbReference>
<proteinExistence type="predicted"/>
<dbReference type="OrthoDB" id="9797030at2"/>
<feature type="signal peptide" evidence="1">
    <location>
        <begin position="1"/>
        <end position="22"/>
    </location>
</feature>
<evidence type="ECO:0000256" key="1">
    <source>
        <dbReference type="SAM" id="SignalP"/>
    </source>
</evidence>
<dbReference type="Gene3D" id="1.25.40.10">
    <property type="entry name" value="Tetratricopeptide repeat domain"/>
    <property type="match status" value="1"/>
</dbReference>
<dbReference type="PANTHER" id="PTHR43628:SF1">
    <property type="entry name" value="CHITIN SYNTHASE REGULATORY FACTOR 2-RELATED"/>
    <property type="match status" value="1"/>
</dbReference>
<dbReference type="SUPFAM" id="SSF81901">
    <property type="entry name" value="HCP-like"/>
    <property type="match status" value="1"/>
</dbReference>
<dbReference type="AlphaFoldDB" id="A0A2J7TJB8"/>
<dbReference type="Proteomes" id="UP000236286">
    <property type="component" value="Unassembled WGS sequence"/>
</dbReference>
<evidence type="ECO:0000313" key="3">
    <source>
        <dbReference type="Proteomes" id="UP000236286"/>
    </source>
</evidence>
<dbReference type="InterPro" id="IPR011990">
    <property type="entry name" value="TPR-like_helical_dom_sf"/>
</dbReference>
<dbReference type="SMART" id="SM00671">
    <property type="entry name" value="SEL1"/>
    <property type="match status" value="3"/>
</dbReference>
<name>A0A2J7TJB8_METSI</name>
<dbReference type="PANTHER" id="PTHR43628">
    <property type="entry name" value="ACTIVATOR OF C KINASE PROTEIN 1-RELATED"/>
    <property type="match status" value="1"/>
</dbReference>
<comment type="caution">
    <text evidence="2">The sequence shown here is derived from an EMBL/GenBank/DDBJ whole genome shotgun (WGS) entry which is preliminary data.</text>
</comment>
<dbReference type="Pfam" id="PF08238">
    <property type="entry name" value="Sel1"/>
    <property type="match status" value="3"/>
</dbReference>